<dbReference type="Gene3D" id="3.30.830.10">
    <property type="entry name" value="Metalloenzyme, LuxS/M16 peptidase-like"/>
    <property type="match status" value="2"/>
</dbReference>
<proteinExistence type="predicted"/>
<organism evidence="2 3">
    <name type="scientific">Hevea brasiliensis</name>
    <name type="common">Para rubber tree</name>
    <name type="synonym">Siphonia brasiliensis</name>
    <dbReference type="NCBI Taxonomy" id="3981"/>
    <lineage>
        <taxon>Eukaryota</taxon>
        <taxon>Viridiplantae</taxon>
        <taxon>Streptophyta</taxon>
        <taxon>Embryophyta</taxon>
        <taxon>Tracheophyta</taxon>
        <taxon>Spermatophyta</taxon>
        <taxon>Magnoliopsida</taxon>
        <taxon>eudicotyledons</taxon>
        <taxon>Gunneridae</taxon>
        <taxon>Pentapetalae</taxon>
        <taxon>rosids</taxon>
        <taxon>fabids</taxon>
        <taxon>Malpighiales</taxon>
        <taxon>Euphorbiaceae</taxon>
        <taxon>Crotonoideae</taxon>
        <taxon>Micrandreae</taxon>
        <taxon>Hevea</taxon>
    </lineage>
</organism>
<evidence type="ECO:0000259" key="1">
    <source>
        <dbReference type="Pfam" id="PF05193"/>
    </source>
</evidence>
<evidence type="ECO:0000313" key="2">
    <source>
        <dbReference type="EMBL" id="KAF2282084.1"/>
    </source>
</evidence>
<dbReference type="EMBL" id="JAAGAX010000511">
    <property type="protein sequence ID" value="KAF2282084.1"/>
    <property type="molecule type" value="Genomic_DNA"/>
</dbReference>
<dbReference type="InterPro" id="IPR007863">
    <property type="entry name" value="Peptidase_M16_C"/>
</dbReference>
<reference evidence="2 3" key="1">
    <citation type="journal article" date="2020" name="Mol. Plant">
        <title>The Chromosome-Based Rubber Tree Genome Provides New Insights into Spurge Genome Evolution and Rubber Biosynthesis.</title>
        <authorList>
            <person name="Liu J."/>
            <person name="Shi C."/>
            <person name="Shi C.C."/>
            <person name="Li W."/>
            <person name="Zhang Q.J."/>
            <person name="Zhang Y."/>
            <person name="Li K."/>
            <person name="Lu H.F."/>
            <person name="Shi C."/>
            <person name="Zhu S.T."/>
            <person name="Xiao Z.Y."/>
            <person name="Nan H."/>
            <person name="Yue Y."/>
            <person name="Zhu X.G."/>
            <person name="Wu Y."/>
            <person name="Hong X.N."/>
            <person name="Fan G.Y."/>
            <person name="Tong Y."/>
            <person name="Zhang D."/>
            <person name="Mao C.L."/>
            <person name="Liu Y.L."/>
            <person name="Hao S.J."/>
            <person name="Liu W.Q."/>
            <person name="Lv M.Q."/>
            <person name="Zhang H.B."/>
            <person name="Liu Y."/>
            <person name="Hu-Tang G.R."/>
            <person name="Wang J.P."/>
            <person name="Wang J.H."/>
            <person name="Sun Y.H."/>
            <person name="Ni S.B."/>
            <person name="Chen W.B."/>
            <person name="Zhang X.C."/>
            <person name="Jiao Y.N."/>
            <person name="Eichler E.E."/>
            <person name="Li G.H."/>
            <person name="Liu X."/>
            <person name="Gao L.Z."/>
        </authorList>
    </citation>
    <scope>NUCLEOTIDE SEQUENCE [LARGE SCALE GENOMIC DNA]</scope>
    <source>
        <strain evidence="3">cv. GT1</strain>
        <tissue evidence="2">Leaf</tissue>
    </source>
</reference>
<sequence length="259" mass="27803">MFVLYRTPSVAKSEGLHSYYAAALAADVLAGDEFGVLYDELVRKQRVATRVSASYNAKELSSGAVSIDINLAPGVSPDIASNEVKRVIEQLVSSGVSKKFVENAKYRGMARVVYGLDGIEDRAWFYAGLLAIGSPAISMEDVVDAIKSIRVEDVNAAIKGIFTNPAVEGHFVVLFGTECIAADGVTVDVRSANTPNGIRYWYLKEHNLPIVSVAIAFKKAGSAYDPEGQHGLSYLASLVMPHSEVEEGASALKKLTERG</sequence>
<dbReference type="Pfam" id="PF05193">
    <property type="entry name" value="Peptidase_M16_C"/>
    <property type="match status" value="1"/>
</dbReference>
<feature type="domain" description="Peptidase M16 C-terminal" evidence="1">
    <location>
        <begin position="10"/>
        <end position="105"/>
    </location>
</feature>
<dbReference type="GO" id="GO:0046872">
    <property type="term" value="F:metal ion binding"/>
    <property type="evidence" value="ECO:0007669"/>
    <property type="project" value="InterPro"/>
</dbReference>
<gene>
    <name evidence="2" type="ORF">GH714_042908</name>
</gene>
<evidence type="ECO:0000313" key="3">
    <source>
        <dbReference type="Proteomes" id="UP000467840"/>
    </source>
</evidence>
<name>A0A6A6K0R2_HEVBR</name>
<dbReference type="InterPro" id="IPR011249">
    <property type="entry name" value="Metalloenz_LuxS/M16"/>
</dbReference>
<comment type="caution">
    <text evidence="2">The sequence shown here is derived from an EMBL/GenBank/DDBJ whole genome shotgun (WGS) entry which is preliminary data.</text>
</comment>
<dbReference type="Proteomes" id="UP000467840">
    <property type="component" value="Unassembled WGS sequence"/>
</dbReference>
<keyword evidence="3" id="KW-1185">Reference proteome</keyword>
<accession>A0A6A6K0R2</accession>
<dbReference type="AlphaFoldDB" id="A0A6A6K0R2"/>
<dbReference type="SUPFAM" id="SSF63411">
    <property type="entry name" value="LuxS/MPP-like metallohydrolase"/>
    <property type="match status" value="2"/>
</dbReference>
<protein>
    <recommendedName>
        <fullName evidence="1">Peptidase M16 C-terminal domain-containing protein</fullName>
    </recommendedName>
</protein>